<evidence type="ECO:0000256" key="1">
    <source>
        <dbReference type="SAM" id="MobiDB-lite"/>
    </source>
</evidence>
<protein>
    <submittedName>
        <fullName evidence="3">Uncharacterized protein</fullName>
    </submittedName>
</protein>
<gene>
    <name evidence="3" type="ORF">L210DRAFT_3507152</name>
</gene>
<evidence type="ECO:0000256" key="2">
    <source>
        <dbReference type="SAM" id="SignalP"/>
    </source>
</evidence>
<feature type="compositionally biased region" description="Basic and acidic residues" evidence="1">
    <location>
        <begin position="63"/>
        <end position="81"/>
    </location>
</feature>
<accession>A0AAD4BKI3</accession>
<keyword evidence="2" id="KW-0732">Signal</keyword>
<feature type="compositionally biased region" description="Basic and acidic residues" evidence="1">
    <location>
        <begin position="93"/>
        <end position="112"/>
    </location>
</feature>
<dbReference type="Proteomes" id="UP001194468">
    <property type="component" value="Unassembled WGS sequence"/>
</dbReference>
<evidence type="ECO:0000313" key="4">
    <source>
        <dbReference type="Proteomes" id="UP001194468"/>
    </source>
</evidence>
<keyword evidence="4" id="KW-1185">Reference proteome</keyword>
<name>A0AAD4BKI3_BOLED</name>
<feature type="chain" id="PRO_5042180844" evidence="2">
    <location>
        <begin position="19"/>
        <end position="183"/>
    </location>
</feature>
<proteinExistence type="predicted"/>
<sequence>MRFAKSLVVFILLGVAAAAVVPDIAVRDAAVDVEELHKTPHDIRDTTVEDVKGHFAVQAVLDTVDHDHRHSVRDTAEEKKDPHKGHPSTRSAPEGDARIHHDPRDAGEENDKGHHKGHSFARDAAGEDKGHHKHTRNTSVKGKKGDRKGHHARDIAADKKGHHKTHNARDTAEQDKKGHHKGN</sequence>
<dbReference type="EMBL" id="WHUW01000035">
    <property type="protein sequence ID" value="KAF8433221.1"/>
    <property type="molecule type" value="Genomic_DNA"/>
</dbReference>
<feature type="compositionally biased region" description="Basic and acidic residues" evidence="1">
    <location>
        <begin position="167"/>
        <end position="176"/>
    </location>
</feature>
<comment type="caution">
    <text evidence="3">The sequence shown here is derived from an EMBL/GenBank/DDBJ whole genome shotgun (WGS) entry which is preliminary data.</text>
</comment>
<reference evidence="3" key="1">
    <citation type="submission" date="2019-10" db="EMBL/GenBank/DDBJ databases">
        <authorList>
            <consortium name="DOE Joint Genome Institute"/>
            <person name="Kuo A."/>
            <person name="Miyauchi S."/>
            <person name="Kiss E."/>
            <person name="Drula E."/>
            <person name="Kohler A."/>
            <person name="Sanchez-Garcia M."/>
            <person name="Andreopoulos B."/>
            <person name="Barry K.W."/>
            <person name="Bonito G."/>
            <person name="Buee M."/>
            <person name="Carver A."/>
            <person name="Chen C."/>
            <person name="Cichocki N."/>
            <person name="Clum A."/>
            <person name="Culley D."/>
            <person name="Crous P.W."/>
            <person name="Fauchery L."/>
            <person name="Girlanda M."/>
            <person name="Hayes R."/>
            <person name="Keri Z."/>
            <person name="LaButti K."/>
            <person name="Lipzen A."/>
            <person name="Lombard V."/>
            <person name="Magnuson J."/>
            <person name="Maillard F."/>
            <person name="Morin E."/>
            <person name="Murat C."/>
            <person name="Nolan M."/>
            <person name="Ohm R."/>
            <person name="Pangilinan J."/>
            <person name="Pereira M."/>
            <person name="Perotto S."/>
            <person name="Peter M."/>
            <person name="Riley R."/>
            <person name="Sitrit Y."/>
            <person name="Stielow B."/>
            <person name="Szollosi G."/>
            <person name="Zifcakova L."/>
            <person name="Stursova M."/>
            <person name="Spatafora J.W."/>
            <person name="Tedersoo L."/>
            <person name="Vaario L.-M."/>
            <person name="Yamada A."/>
            <person name="Yan M."/>
            <person name="Wang P."/>
            <person name="Xu J."/>
            <person name="Bruns T."/>
            <person name="Baldrian P."/>
            <person name="Vilgalys R."/>
            <person name="Henrissat B."/>
            <person name="Grigoriev I.V."/>
            <person name="Hibbett D."/>
            <person name="Nagy L.G."/>
            <person name="Martin F.M."/>
        </authorList>
    </citation>
    <scope>NUCLEOTIDE SEQUENCE</scope>
    <source>
        <strain evidence="3">BED1</strain>
    </source>
</reference>
<feature type="compositionally biased region" description="Basic and acidic residues" evidence="1">
    <location>
        <begin position="120"/>
        <end position="130"/>
    </location>
</feature>
<dbReference type="AlphaFoldDB" id="A0AAD4BKI3"/>
<organism evidence="3 4">
    <name type="scientific">Boletus edulis BED1</name>
    <dbReference type="NCBI Taxonomy" id="1328754"/>
    <lineage>
        <taxon>Eukaryota</taxon>
        <taxon>Fungi</taxon>
        <taxon>Dikarya</taxon>
        <taxon>Basidiomycota</taxon>
        <taxon>Agaricomycotina</taxon>
        <taxon>Agaricomycetes</taxon>
        <taxon>Agaricomycetidae</taxon>
        <taxon>Boletales</taxon>
        <taxon>Boletineae</taxon>
        <taxon>Boletaceae</taxon>
        <taxon>Boletoideae</taxon>
        <taxon>Boletus</taxon>
    </lineage>
</organism>
<reference evidence="3" key="2">
    <citation type="journal article" date="2020" name="Nat. Commun.">
        <title>Large-scale genome sequencing of mycorrhizal fungi provides insights into the early evolution of symbiotic traits.</title>
        <authorList>
            <person name="Miyauchi S."/>
            <person name="Kiss E."/>
            <person name="Kuo A."/>
            <person name="Drula E."/>
            <person name="Kohler A."/>
            <person name="Sanchez-Garcia M."/>
            <person name="Morin E."/>
            <person name="Andreopoulos B."/>
            <person name="Barry K.W."/>
            <person name="Bonito G."/>
            <person name="Buee M."/>
            <person name="Carver A."/>
            <person name="Chen C."/>
            <person name="Cichocki N."/>
            <person name="Clum A."/>
            <person name="Culley D."/>
            <person name="Crous P.W."/>
            <person name="Fauchery L."/>
            <person name="Girlanda M."/>
            <person name="Hayes R.D."/>
            <person name="Keri Z."/>
            <person name="LaButti K."/>
            <person name="Lipzen A."/>
            <person name="Lombard V."/>
            <person name="Magnuson J."/>
            <person name="Maillard F."/>
            <person name="Murat C."/>
            <person name="Nolan M."/>
            <person name="Ohm R.A."/>
            <person name="Pangilinan J."/>
            <person name="Pereira M.F."/>
            <person name="Perotto S."/>
            <person name="Peter M."/>
            <person name="Pfister S."/>
            <person name="Riley R."/>
            <person name="Sitrit Y."/>
            <person name="Stielow J.B."/>
            <person name="Szollosi G."/>
            <person name="Zifcakova L."/>
            <person name="Stursova M."/>
            <person name="Spatafora J.W."/>
            <person name="Tedersoo L."/>
            <person name="Vaario L.M."/>
            <person name="Yamada A."/>
            <person name="Yan M."/>
            <person name="Wang P."/>
            <person name="Xu J."/>
            <person name="Bruns T."/>
            <person name="Baldrian P."/>
            <person name="Vilgalys R."/>
            <person name="Dunand C."/>
            <person name="Henrissat B."/>
            <person name="Grigoriev I.V."/>
            <person name="Hibbett D."/>
            <person name="Nagy L.G."/>
            <person name="Martin F.M."/>
        </authorList>
    </citation>
    <scope>NUCLEOTIDE SEQUENCE</scope>
    <source>
        <strain evidence="3">BED1</strain>
    </source>
</reference>
<feature type="signal peptide" evidence="2">
    <location>
        <begin position="1"/>
        <end position="18"/>
    </location>
</feature>
<evidence type="ECO:0000313" key="3">
    <source>
        <dbReference type="EMBL" id="KAF8433221.1"/>
    </source>
</evidence>
<feature type="compositionally biased region" description="Basic residues" evidence="1">
    <location>
        <begin position="131"/>
        <end position="151"/>
    </location>
</feature>
<feature type="region of interest" description="Disordered" evidence="1">
    <location>
        <begin position="63"/>
        <end position="183"/>
    </location>
</feature>